<dbReference type="EMBL" id="GGEC01006905">
    <property type="protein sequence ID" value="MBW87388.1"/>
    <property type="molecule type" value="Transcribed_RNA"/>
</dbReference>
<keyword evidence="1" id="KW-0812">Transmembrane</keyword>
<keyword evidence="1" id="KW-0472">Membrane</keyword>
<keyword evidence="1" id="KW-1133">Transmembrane helix</keyword>
<accession>A0A2P2J1P7</accession>
<proteinExistence type="predicted"/>
<organism evidence="2">
    <name type="scientific">Rhizophora mucronata</name>
    <name type="common">Asiatic mangrove</name>
    <dbReference type="NCBI Taxonomy" id="61149"/>
    <lineage>
        <taxon>Eukaryota</taxon>
        <taxon>Viridiplantae</taxon>
        <taxon>Streptophyta</taxon>
        <taxon>Embryophyta</taxon>
        <taxon>Tracheophyta</taxon>
        <taxon>Spermatophyta</taxon>
        <taxon>Magnoliopsida</taxon>
        <taxon>eudicotyledons</taxon>
        <taxon>Gunneridae</taxon>
        <taxon>Pentapetalae</taxon>
        <taxon>rosids</taxon>
        <taxon>fabids</taxon>
        <taxon>Malpighiales</taxon>
        <taxon>Rhizophoraceae</taxon>
        <taxon>Rhizophora</taxon>
    </lineage>
</organism>
<sequence>MSARLCLEGLEQRSVLLMAGNAVVETLLQFGLVLGITEGIVNNLVFLPAIIFIARFLISTIGYN</sequence>
<evidence type="ECO:0000313" key="2">
    <source>
        <dbReference type="EMBL" id="MBW87388.1"/>
    </source>
</evidence>
<reference evidence="2" key="1">
    <citation type="submission" date="2018-02" db="EMBL/GenBank/DDBJ databases">
        <title>Rhizophora mucronata_Transcriptome.</title>
        <authorList>
            <person name="Meera S.P."/>
            <person name="Sreeshan A."/>
            <person name="Augustine A."/>
        </authorList>
    </citation>
    <scope>NUCLEOTIDE SEQUENCE</scope>
    <source>
        <tissue evidence="2">Leaf</tissue>
    </source>
</reference>
<name>A0A2P2J1P7_RHIMU</name>
<feature type="transmembrane region" description="Helical" evidence="1">
    <location>
        <begin position="15"/>
        <end position="37"/>
    </location>
</feature>
<evidence type="ECO:0000256" key="1">
    <source>
        <dbReference type="SAM" id="Phobius"/>
    </source>
</evidence>
<protein>
    <submittedName>
        <fullName evidence="2">Uncharacterized protein</fullName>
    </submittedName>
</protein>
<dbReference type="AlphaFoldDB" id="A0A2P2J1P7"/>
<feature type="transmembrane region" description="Helical" evidence="1">
    <location>
        <begin position="44"/>
        <end position="63"/>
    </location>
</feature>